<protein>
    <submittedName>
        <fullName evidence="2">Uncharacterized protein</fullName>
    </submittedName>
</protein>
<keyword evidence="1" id="KW-0472">Membrane</keyword>
<dbReference type="AlphaFoldDB" id="A0A1I0V7M0"/>
<feature type="transmembrane region" description="Helical" evidence="1">
    <location>
        <begin position="6"/>
        <end position="26"/>
    </location>
</feature>
<dbReference type="STRING" id="84698.SAMN04488528_1001208"/>
<accession>A0A1I0V7M0</accession>
<feature type="transmembrane region" description="Helical" evidence="1">
    <location>
        <begin position="38"/>
        <end position="57"/>
    </location>
</feature>
<evidence type="ECO:0000313" key="2">
    <source>
        <dbReference type="EMBL" id="SFA72242.1"/>
    </source>
</evidence>
<evidence type="ECO:0000313" key="3">
    <source>
        <dbReference type="Proteomes" id="UP000198619"/>
    </source>
</evidence>
<name>A0A1I0V7M0_9CLOT</name>
<keyword evidence="3" id="KW-1185">Reference proteome</keyword>
<dbReference type="RefSeq" id="WP_177199274.1">
    <property type="nucleotide sequence ID" value="NZ_FOKI01000001.1"/>
</dbReference>
<reference evidence="2 3" key="1">
    <citation type="submission" date="2016-10" db="EMBL/GenBank/DDBJ databases">
        <authorList>
            <person name="de Groot N.N."/>
        </authorList>
    </citation>
    <scope>NUCLEOTIDE SEQUENCE [LARGE SCALE GENOMIC DNA]</scope>
    <source>
        <strain evidence="2 3">DSM 12271</strain>
    </source>
</reference>
<sequence>MLIGIILGFTLGIILLLIGFIAMITGKKKSISKQWPGWVLLAGIAAILTATFNMIMLY</sequence>
<dbReference type="Proteomes" id="UP000198619">
    <property type="component" value="Unassembled WGS sequence"/>
</dbReference>
<dbReference type="EMBL" id="FOKI01000001">
    <property type="protein sequence ID" value="SFA72242.1"/>
    <property type="molecule type" value="Genomic_DNA"/>
</dbReference>
<proteinExistence type="predicted"/>
<gene>
    <name evidence="2" type="ORF">SAMN04488528_1001208</name>
</gene>
<organism evidence="2 3">
    <name type="scientific">Clostridium frigidicarnis</name>
    <dbReference type="NCBI Taxonomy" id="84698"/>
    <lineage>
        <taxon>Bacteria</taxon>
        <taxon>Bacillati</taxon>
        <taxon>Bacillota</taxon>
        <taxon>Clostridia</taxon>
        <taxon>Eubacteriales</taxon>
        <taxon>Clostridiaceae</taxon>
        <taxon>Clostridium</taxon>
    </lineage>
</organism>
<keyword evidence="1" id="KW-0812">Transmembrane</keyword>
<evidence type="ECO:0000256" key="1">
    <source>
        <dbReference type="SAM" id="Phobius"/>
    </source>
</evidence>
<keyword evidence="1" id="KW-1133">Transmembrane helix</keyword>